<dbReference type="RefSeq" id="WP_238244416.1">
    <property type="nucleotide sequence ID" value="NZ_BPQP01000034.1"/>
</dbReference>
<dbReference type="Pfam" id="PF13091">
    <property type="entry name" value="PLDc_2"/>
    <property type="match status" value="1"/>
</dbReference>
<dbReference type="InterPro" id="IPR001736">
    <property type="entry name" value="PLipase_D/transphosphatidylase"/>
</dbReference>
<evidence type="ECO:0000256" key="7">
    <source>
        <dbReference type="ARBA" id="ARBA00022801"/>
    </source>
</evidence>
<dbReference type="SUPFAM" id="SSF56024">
    <property type="entry name" value="Phospholipase D/nuclease"/>
    <property type="match status" value="2"/>
</dbReference>
<dbReference type="SMART" id="SM00155">
    <property type="entry name" value="PLDc"/>
    <property type="match status" value="2"/>
</dbReference>
<evidence type="ECO:0000256" key="8">
    <source>
        <dbReference type="ARBA" id="ARBA00023098"/>
    </source>
</evidence>
<comment type="function">
    <text evidence="2">Could be a virulence factor.</text>
</comment>
<keyword evidence="8" id="KW-0443">Lipid metabolism</keyword>
<name>A0ABQ4S0K1_9HYPH</name>
<dbReference type="Proteomes" id="UP001055125">
    <property type="component" value="Unassembled WGS sequence"/>
</dbReference>
<keyword evidence="12" id="KW-1185">Reference proteome</keyword>
<evidence type="ECO:0000256" key="5">
    <source>
        <dbReference type="ARBA" id="ARBA00022525"/>
    </source>
</evidence>
<reference evidence="11" key="2">
    <citation type="submission" date="2021-08" db="EMBL/GenBank/DDBJ databases">
        <authorList>
            <person name="Tani A."/>
            <person name="Ola A."/>
            <person name="Ogura Y."/>
            <person name="Katsura K."/>
            <person name="Hayashi T."/>
        </authorList>
    </citation>
    <scope>NUCLEOTIDE SEQUENCE</scope>
    <source>
        <strain evidence="11">DSM 19015</strain>
    </source>
</reference>
<sequence>MTSTLDLGRTCWRIARADRFALIVDAADYFTTLRRAMIQARECILLIGWDFDTRVALTIDEDGEWPTTLGPFIDALVDRRPELDIHVLKWDLGLLQTLGRGTTPLFVLDWMTDERIHLQLDRVHPVGACHHQKIVVIDDAIAFCGGIDITVGRWDTRQHLDEDARRKSPWGFAQPPWHDATTAVDGEAARALGDLARLRWKQATGEDLTPPSRPSEDRWPGDLPATFTQVEVGVARSQPAHGDEGEAREIEAFLLAAIGRARRWIYIESQYFASDIVSRAIMERLREPRGPEIVIINPLTAEGWLEEQVMGSARSLILEQIDEADHADRFRIYYPVTANGTPIYVHAKILIVDDQILKVGSSNLNNRSMGLDTECDLVVEAAGAEGIERSIRDVRHDLLAEHLGTTASEVAAVEARKGESQVAMIEALRLVPGRTLVPLTPEPLAAAERALAANQALDPARPEPIGRHLGAVVSSTVDAVRLGVFGKDVPRS</sequence>
<comment type="catalytic activity">
    <reaction evidence="1">
        <text>a 1,2-diacyl-sn-glycero-3-phosphocholine + H2O = a 1,2-diacyl-sn-glycero-3-phosphate + choline + H(+)</text>
        <dbReference type="Rhea" id="RHEA:14445"/>
        <dbReference type="ChEBI" id="CHEBI:15354"/>
        <dbReference type="ChEBI" id="CHEBI:15377"/>
        <dbReference type="ChEBI" id="CHEBI:15378"/>
        <dbReference type="ChEBI" id="CHEBI:57643"/>
        <dbReference type="ChEBI" id="CHEBI:58608"/>
        <dbReference type="EC" id="3.1.4.4"/>
    </reaction>
</comment>
<evidence type="ECO:0000256" key="3">
    <source>
        <dbReference type="ARBA" id="ARBA00004613"/>
    </source>
</evidence>
<dbReference type="PANTHER" id="PTHR18896">
    <property type="entry name" value="PHOSPHOLIPASE D"/>
    <property type="match status" value="1"/>
</dbReference>
<keyword evidence="5" id="KW-0964">Secreted</keyword>
<evidence type="ECO:0000256" key="9">
    <source>
        <dbReference type="ARBA" id="ARBA00029594"/>
    </source>
</evidence>
<dbReference type="PANTHER" id="PTHR18896:SF76">
    <property type="entry name" value="PHOSPHOLIPASE"/>
    <property type="match status" value="1"/>
</dbReference>
<proteinExistence type="predicted"/>
<evidence type="ECO:0000256" key="4">
    <source>
        <dbReference type="ARBA" id="ARBA00018392"/>
    </source>
</evidence>
<dbReference type="Pfam" id="PF00614">
    <property type="entry name" value="PLDc"/>
    <property type="match status" value="1"/>
</dbReference>
<evidence type="ECO:0000256" key="6">
    <source>
        <dbReference type="ARBA" id="ARBA00022737"/>
    </source>
</evidence>
<evidence type="ECO:0000313" key="11">
    <source>
        <dbReference type="EMBL" id="GJD95280.1"/>
    </source>
</evidence>
<protein>
    <recommendedName>
        <fullName evidence="4">Phospholipase D</fullName>
    </recommendedName>
    <alternativeName>
        <fullName evidence="9">Choline phosphatase</fullName>
    </alternativeName>
</protein>
<evidence type="ECO:0000256" key="2">
    <source>
        <dbReference type="ARBA" id="ARBA00003145"/>
    </source>
</evidence>
<dbReference type="CDD" id="cd09140">
    <property type="entry name" value="PLDc_vPLD1_2_like_bac_1"/>
    <property type="match status" value="1"/>
</dbReference>
<dbReference type="CDD" id="cd09143">
    <property type="entry name" value="PLDc_vPLD1_2_like_bac_2"/>
    <property type="match status" value="1"/>
</dbReference>
<dbReference type="InterPro" id="IPR015679">
    <property type="entry name" value="PLipase_D_fam"/>
</dbReference>
<evidence type="ECO:0000256" key="1">
    <source>
        <dbReference type="ARBA" id="ARBA00000798"/>
    </source>
</evidence>
<comment type="caution">
    <text evidence="11">The sequence shown here is derived from an EMBL/GenBank/DDBJ whole genome shotgun (WGS) entry which is preliminary data.</text>
</comment>
<reference evidence="11" key="1">
    <citation type="journal article" date="2021" name="Front. Microbiol.">
        <title>Comprehensive Comparative Genomics and Phenotyping of Methylobacterium Species.</title>
        <authorList>
            <person name="Alessa O."/>
            <person name="Ogura Y."/>
            <person name="Fujitani Y."/>
            <person name="Takami H."/>
            <person name="Hayashi T."/>
            <person name="Sahin N."/>
            <person name="Tani A."/>
        </authorList>
    </citation>
    <scope>NUCLEOTIDE SEQUENCE</scope>
    <source>
        <strain evidence="11">DSM 19015</strain>
    </source>
</reference>
<dbReference type="InterPro" id="IPR025202">
    <property type="entry name" value="PLD-like_dom"/>
</dbReference>
<evidence type="ECO:0000313" key="12">
    <source>
        <dbReference type="Proteomes" id="UP001055125"/>
    </source>
</evidence>
<organism evidence="11 12">
    <name type="scientific">Methylobacterium iners</name>
    <dbReference type="NCBI Taxonomy" id="418707"/>
    <lineage>
        <taxon>Bacteria</taxon>
        <taxon>Pseudomonadati</taxon>
        <taxon>Pseudomonadota</taxon>
        <taxon>Alphaproteobacteria</taxon>
        <taxon>Hyphomicrobiales</taxon>
        <taxon>Methylobacteriaceae</taxon>
        <taxon>Methylobacterium</taxon>
    </lineage>
</organism>
<evidence type="ECO:0000259" key="10">
    <source>
        <dbReference type="PROSITE" id="PS50035"/>
    </source>
</evidence>
<keyword evidence="6" id="KW-0677">Repeat</keyword>
<feature type="domain" description="PLD phosphodiesterase" evidence="10">
    <location>
        <begin position="341"/>
        <end position="368"/>
    </location>
</feature>
<comment type="subcellular location">
    <subcellularLocation>
        <location evidence="3">Secreted</location>
    </subcellularLocation>
</comment>
<dbReference type="Gene3D" id="3.30.870.10">
    <property type="entry name" value="Endonuclease Chain A"/>
    <property type="match status" value="2"/>
</dbReference>
<keyword evidence="7" id="KW-0378">Hydrolase</keyword>
<dbReference type="PROSITE" id="PS50035">
    <property type="entry name" value="PLD"/>
    <property type="match status" value="2"/>
</dbReference>
<feature type="domain" description="PLD phosphodiesterase" evidence="10">
    <location>
        <begin position="126"/>
        <end position="153"/>
    </location>
</feature>
<gene>
    <name evidence="11" type="primary">clsB</name>
    <name evidence="11" type="ORF">OCOJLMKI_2491</name>
</gene>
<accession>A0ABQ4S0K1</accession>
<dbReference type="EMBL" id="BPQP01000034">
    <property type="protein sequence ID" value="GJD95280.1"/>
    <property type="molecule type" value="Genomic_DNA"/>
</dbReference>